<comment type="caution">
    <text evidence="2">The sequence shown here is derived from an EMBL/GenBank/DDBJ whole genome shotgun (WGS) entry which is preliminary data.</text>
</comment>
<dbReference type="AlphaFoldDB" id="A0A2S8GLZ5"/>
<keyword evidence="1" id="KW-1133">Transmembrane helix</keyword>
<protein>
    <submittedName>
        <fullName evidence="2">Uncharacterized protein</fullName>
    </submittedName>
</protein>
<accession>A0A2S8GLZ5</accession>
<evidence type="ECO:0000313" key="2">
    <source>
        <dbReference type="EMBL" id="PQO45457.1"/>
    </source>
</evidence>
<evidence type="ECO:0000313" key="3">
    <source>
        <dbReference type="Proteomes" id="UP000237819"/>
    </source>
</evidence>
<reference evidence="2 3" key="1">
    <citation type="submission" date="2018-02" db="EMBL/GenBank/DDBJ databases">
        <title>Comparative genomes isolates from brazilian mangrove.</title>
        <authorList>
            <person name="Araujo J.E."/>
            <person name="Taketani R.G."/>
            <person name="Silva M.C.P."/>
            <person name="Loureco M.V."/>
            <person name="Andreote F.D."/>
        </authorList>
    </citation>
    <scope>NUCLEOTIDE SEQUENCE [LARGE SCALE GENOMIC DNA]</scope>
    <source>
        <strain evidence="2 3">Nap-Phe MGV</strain>
    </source>
</reference>
<sequence length="90" mass="9918">MRVTLARGVLGFILKIGFWRVRWLARIMLRMGLIGAIWVLGFILKIEFGAFEIVANLNSHNSLGATWVGCQAQPDLLGACASGREVCTQN</sequence>
<proteinExistence type="predicted"/>
<gene>
    <name evidence="2" type="ORF">C5Y93_13480</name>
</gene>
<organism evidence="2 3">
    <name type="scientific">Blastopirellula marina</name>
    <dbReference type="NCBI Taxonomy" id="124"/>
    <lineage>
        <taxon>Bacteria</taxon>
        <taxon>Pseudomonadati</taxon>
        <taxon>Planctomycetota</taxon>
        <taxon>Planctomycetia</taxon>
        <taxon>Pirellulales</taxon>
        <taxon>Pirellulaceae</taxon>
        <taxon>Blastopirellula</taxon>
    </lineage>
</organism>
<name>A0A2S8GLZ5_9BACT</name>
<dbReference type="EMBL" id="PUHZ01000014">
    <property type="protein sequence ID" value="PQO45457.1"/>
    <property type="molecule type" value="Genomic_DNA"/>
</dbReference>
<feature type="transmembrane region" description="Helical" evidence="1">
    <location>
        <begin position="23"/>
        <end position="44"/>
    </location>
</feature>
<evidence type="ECO:0000256" key="1">
    <source>
        <dbReference type="SAM" id="Phobius"/>
    </source>
</evidence>
<keyword evidence="1" id="KW-0812">Transmembrane</keyword>
<dbReference type="Proteomes" id="UP000237819">
    <property type="component" value="Unassembled WGS sequence"/>
</dbReference>
<keyword evidence="1" id="KW-0472">Membrane</keyword>